<evidence type="ECO:0000256" key="5">
    <source>
        <dbReference type="ARBA" id="ARBA00023180"/>
    </source>
</evidence>
<keyword evidence="5" id="KW-0325">Glycoprotein</keyword>
<dbReference type="EMBL" id="WIXP02000006">
    <property type="protein sequence ID" value="KAF6208954.1"/>
    <property type="molecule type" value="Genomic_DNA"/>
</dbReference>
<keyword evidence="3" id="KW-0964">Secreted</keyword>
<dbReference type="GO" id="GO:0016671">
    <property type="term" value="F:oxidoreductase activity, acting on a sulfur group of donors, disulfide as acceptor"/>
    <property type="evidence" value="ECO:0007669"/>
    <property type="project" value="InterPro"/>
</dbReference>
<evidence type="ECO:0000256" key="2">
    <source>
        <dbReference type="ARBA" id="ARBA00005679"/>
    </source>
</evidence>
<dbReference type="PANTHER" id="PTHR13234">
    <property type="entry name" value="GAMMA-INTERFERON INDUCIBLE LYSOSOMAL THIOL REDUCTASE GILT"/>
    <property type="match status" value="1"/>
</dbReference>
<evidence type="ECO:0000313" key="6">
    <source>
        <dbReference type="EMBL" id="KAF6208954.1"/>
    </source>
</evidence>
<dbReference type="PANTHER" id="PTHR13234:SF8">
    <property type="entry name" value="GAMMA-INTERFERON-INDUCIBLE LYSOSOMAL THIOL REDUCTASE"/>
    <property type="match status" value="1"/>
</dbReference>
<dbReference type="Pfam" id="PF03227">
    <property type="entry name" value="GILT"/>
    <property type="match status" value="1"/>
</dbReference>
<keyword evidence="7" id="KW-1185">Reference proteome</keyword>
<dbReference type="InterPro" id="IPR004911">
    <property type="entry name" value="Interferon-induced_GILT"/>
</dbReference>
<comment type="similarity">
    <text evidence="2">Belongs to the GILT family.</text>
</comment>
<keyword evidence="4" id="KW-0732">Signal</keyword>
<accession>A0A6A4JBI9</accession>
<protein>
    <submittedName>
        <fullName evidence="6">Uncharacterized protein</fullName>
    </submittedName>
</protein>
<evidence type="ECO:0000256" key="4">
    <source>
        <dbReference type="ARBA" id="ARBA00022729"/>
    </source>
</evidence>
<dbReference type="OrthoDB" id="958254at2759"/>
<name>A0A6A4JBI9_APOLU</name>
<dbReference type="AlphaFoldDB" id="A0A6A4JBI9"/>
<reference evidence="6" key="1">
    <citation type="journal article" date="2021" name="Mol. Ecol. Resour.">
        <title>Apolygus lucorum genome provides insights into omnivorousness and mesophyll feeding.</title>
        <authorList>
            <person name="Liu Y."/>
            <person name="Liu H."/>
            <person name="Wang H."/>
            <person name="Huang T."/>
            <person name="Liu B."/>
            <person name="Yang B."/>
            <person name="Yin L."/>
            <person name="Li B."/>
            <person name="Zhang Y."/>
            <person name="Zhang S."/>
            <person name="Jiang F."/>
            <person name="Zhang X."/>
            <person name="Ren Y."/>
            <person name="Wang B."/>
            <person name="Wang S."/>
            <person name="Lu Y."/>
            <person name="Wu K."/>
            <person name="Fan W."/>
            <person name="Wang G."/>
        </authorList>
    </citation>
    <scope>NUCLEOTIDE SEQUENCE</scope>
    <source>
        <strain evidence="6">12Hb</strain>
    </source>
</reference>
<dbReference type="Proteomes" id="UP000466442">
    <property type="component" value="Unassembled WGS sequence"/>
</dbReference>
<proteinExistence type="inferred from homology"/>
<gene>
    <name evidence="6" type="ORF">GE061_014697</name>
</gene>
<evidence type="ECO:0000256" key="1">
    <source>
        <dbReference type="ARBA" id="ARBA00004613"/>
    </source>
</evidence>
<evidence type="ECO:0000313" key="7">
    <source>
        <dbReference type="Proteomes" id="UP000466442"/>
    </source>
</evidence>
<comment type="subcellular location">
    <subcellularLocation>
        <location evidence="1">Secreted</location>
    </subcellularLocation>
</comment>
<comment type="caution">
    <text evidence="6">The sequence shown here is derived from an EMBL/GenBank/DDBJ whole genome shotgun (WGS) entry which is preliminary data.</text>
</comment>
<dbReference type="GO" id="GO:0005576">
    <property type="term" value="C:extracellular region"/>
    <property type="evidence" value="ECO:0007669"/>
    <property type="project" value="UniProtKB-SubCell"/>
</dbReference>
<organism evidence="6 7">
    <name type="scientific">Apolygus lucorum</name>
    <name type="common">Small green plant bug</name>
    <name type="synonym">Lygocoris lucorum</name>
    <dbReference type="NCBI Taxonomy" id="248454"/>
    <lineage>
        <taxon>Eukaryota</taxon>
        <taxon>Metazoa</taxon>
        <taxon>Ecdysozoa</taxon>
        <taxon>Arthropoda</taxon>
        <taxon>Hexapoda</taxon>
        <taxon>Insecta</taxon>
        <taxon>Pterygota</taxon>
        <taxon>Neoptera</taxon>
        <taxon>Paraneoptera</taxon>
        <taxon>Hemiptera</taxon>
        <taxon>Heteroptera</taxon>
        <taxon>Panheteroptera</taxon>
        <taxon>Cimicomorpha</taxon>
        <taxon>Miridae</taxon>
        <taxon>Mirini</taxon>
        <taxon>Apolygus</taxon>
    </lineage>
</organism>
<sequence length="251" mass="28894">MKVLAIVLVSVYLFTSEVESRYGKVHVTVFYESADPRCEIFFRSLKPLAEALGDYMETNLNVMTSYGLPDGKPECRPNGYKCRYNFIQSCALDRMKGRSNADRVLMANCFVQGGRDAPEITGPLCSKQFGLDWDDVLKCSEGVEGVEGVKLMKKFKKEKPHRALDNPTVYVEGKPVGHWNQMKTAVCSEIFKYNLKPKTCDYLYYTIPGNLDKINGVLKKQKSWRGFDKQKPWRGIYKHKKWIIFDKPKSW</sequence>
<evidence type="ECO:0000256" key="3">
    <source>
        <dbReference type="ARBA" id="ARBA00022525"/>
    </source>
</evidence>